<dbReference type="EMBL" id="PKSL01000020">
    <property type="protein sequence ID" value="POW14102.1"/>
    <property type="molecule type" value="Genomic_DNA"/>
</dbReference>
<dbReference type="Proteomes" id="UP000239156">
    <property type="component" value="Unassembled WGS sequence"/>
</dbReference>
<comment type="caution">
    <text evidence="2">The sequence shown here is derived from an EMBL/GenBank/DDBJ whole genome shotgun (WGS) entry which is preliminary data.</text>
</comment>
<keyword evidence="3" id="KW-1185">Reference proteome</keyword>
<evidence type="ECO:0000313" key="3">
    <source>
        <dbReference type="Proteomes" id="UP000239156"/>
    </source>
</evidence>
<dbReference type="AlphaFoldDB" id="A0A2S4VX43"/>
<dbReference type="VEuPathDB" id="FungiDB:PSHT_05121"/>
<protein>
    <recommendedName>
        <fullName evidence="4">Secreted protein</fullName>
    </recommendedName>
</protein>
<evidence type="ECO:0008006" key="4">
    <source>
        <dbReference type="Google" id="ProtNLM"/>
    </source>
</evidence>
<organism evidence="2 3">
    <name type="scientific">Puccinia striiformis</name>
    <dbReference type="NCBI Taxonomy" id="27350"/>
    <lineage>
        <taxon>Eukaryota</taxon>
        <taxon>Fungi</taxon>
        <taxon>Dikarya</taxon>
        <taxon>Basidiomycota</taxon>
        <taxon>Pucciniomycotina</taxon>
        <taxon>Pucciniomycetes</taxon>
        <taxon>Pucciniales</taxon>
        <taxon>Pucciniaceae</taxon>
        <taxon>Puccinia</taxon>
    </lineage>
</organism>
<sequence>MKATIFFTMLLAGVYSVTAASKPTQASEVADGFYQVTLDEAGDTTTKFTAWDEVGKSSPERHSILAKNREHCGPGSVEVLFTCTRTPGLMRVLLVADGDPRNMHRNPSKMELLTYDTIKQCVRGDVVSFVCPYNDGYKPRDSIKATWAYVKGKCGASILGYAQISGGIGDWTAGYASKTSHFCTQKFKVGS</sequence>
<gene>
    <name evidence="2" type="ORF">PSTT_03161</name>
</gene>
<name>A0A2S4VX43_9BASI</name>
<dbReference type="VEuPathDB" id="FungiDB:PSTT_03161"/>
<accession>A0A2S4VX43</accession>
<evidence type="ECO:0000313" key="2">
    <source>
        <dbReference type="EMBL" id="POW14102.1"/>
    </source>
</evidence>
<proteinExistence type="predicted"/>
<evidence type="ECO:0000256" key="1">
    <source>
        <dbReference type="SAM" id="SignalP"/>
    </source>
</evidence>
<keyword evidence="1" id="KW-0732">Signal</keyword>
<reference evidence="2" key="1">
    <citation type="submission" date="2017-12" db="EMBL/GenBank/DDBJ databases">
        <title>Gene loss provides genomic basis for host adaptation in cereal stripe rust fungi.</title>
        <authorList>
            <person name="Xia C."/>
        </authorList>
    </citation>
    <scope>NUCLEOTIDE SEQUENCE [LARGE SCALE GENOMIC DNA]</scope>
    <source>
        <strain evidence="2">93-210</strain>
    </source>
</reference>
<feature type="signal peptide" evidence="1">
    <location>
        <begin position="1"/>
        <end position="19"/>
    </location>
</feature>
<feature type="chain" id="PRO_5015602843" description="Secreted protein" evidence="1">
    <location>
        <begin position="20"/>
        <end position="191"/>
    </location>
</feature>